<dbReference type="Gene3D" id="3.40.50.150">
    <property type="entry name" value="Vaccinia Virus protein VP39"/>
    <property type="match status" value="1"/>
</dbReference>
<dbReference type="InterPro" id="IPR049560">
    <property type="entry name" value="MeTrfase_RsmB-F_NOP2_cat"/>
</dbReference>
<keyword evidence="3 5" id="KW-0949">S-adenosyl-L-methionine</keyword>
<keyword evidence="1 5" id="KW-0489">Methyltransferase</keyword>
<evidence type="ECO:0000313" key="8">
    <source>
        <dbReference type="EMBL" id="KNE61659.1"/>
    </source>
</evidence>
<dbReference type="PANTHER" id="PTHR22807">
    <property type="entry name" value="NOP2 YEAST -RELATED NOL1/NOP2/FMU SUN DOMAIN-CONTAINING"/>
    <property type="match status" value="1"/>
</dbReference>
<feature type="binding site" evidence="5">
    <location>
        <begin position="254"/>
        <end position="260"/>
    </location>
    <ligand>
        <name>S-adenosyl-L-methionine</name>
        <dbReference type="ChEBI" id="CHEBI:59789"/>
    </ligand>
</feature>
<dbReference type="EMBL" id="GG745338">
    <property type="protein sequence ID" value="KNE61659.1"/>
    <property type="molecule type" value="Genomic_DNA"/>
</dbReference>
<dbReference type="InterPro" id="IPR023267">
    <property type="entry name" value="RCMT"/>
</dbReference>
<evidence type="ECO:0000256" key="6">
    <source>
        <dbReference type="SAM" id="MobiDB-lite"/>
    </source>
</evidence>
<dbReference type="Proteomes" id="UP000054350">
    <property type="component" value="Unassembled WGS sequence"/>
</dbReference>
<dbReference type="PRINTS" id="PR02008">
    <property type="entry name" value="RCMTFAMILY"/>
</dbReference>
<feature type="compositionally biased region" description="Polar residues" evidence="6">
    <location>
        <begin position="508"/>
        <end position="528"/>
    </location>
</feature>
<keyword evidence="4 5" id="KW-0694">RNA-binding</keyword>
<dbReference type="InterPro" id="IPR049561">
    <property type="entry name" value="NSUN5_7_fdxn-like"/>
</dbReference>
<dbReference type="eggNOG" id="KOG2360">
    <property type="taxonomic scope" value="Eukaryota"/>
</dbReference>
<comment type="caution">
    <text evidence="5">Lacks conserved residue(s) required for the propagation of feature annotation.</text>
</comment>
<feature type="binding site" evidence="5">
    <location>
        <position position="323"/>
    </location>
    <ligand>
        <name>S-adenosyl-L-methionine</name>
        <dbReference type="ChEBI" id="CHEBI:59789"/>
    </ligand>
</feature>
<dbReference type="InterPro" id="IPR029063">
    <property type="entry name" value="SAM-dependent_MTases_sf"/>
</dbReference>
<keyword evidence="2 5" id="KW-0808">Transferase</keyword>
<accession>A0A0L0SGT4</accession>
<feature type="region of interest" description="Disordered" evidence="6">
    <location>
        <begin position="468"/>
        <end position="576"/>
    </location>
</feature>
<sequence length="576" mass="62589">MEDYEIAADILGKLRAKKGSIKGLCLAPRVKNKKKVYALICETLKMYPILTNLLDRTNFSAREPRVARDLATVLAHDLLFAKRGVLCGGWMKSTMTRHRTVLRAALLALARERRVEGLPSDPENAPSAVARAVLKHLDSGNQDVPLPRYVRVNTLRTTVAKAVKEFQRTKIVRKGTETQTLWKYGGLIDDWRSMAPDTFYQDPHLPELLVFPPSTDFHLDAQYKSGSIVLQDKASCFPAFILAPPPGAHCIDGCAAPGNKTSHLCAKLRNQGHITAFDLDARRLETLKTMTTRAGCRVIEAVHGSFLDADPARFPQVTHILLDPSCSGSGIVARLDALVDTQLAENPDEATVAANDLDRLLKLAEFQQQCVLHAMKFASVQFISYSTCSIHAKENEQVVAAILAAQNDFELAPRDRVLPTWPHRGEVGHGLSADNANKVVRAAPDDGTNGFFVALFVRKVIDVNAPPTAVKEEKPKNRAERRAMAAARAEPVESDAMEVDDEVVDVGRQSTRGPSSNKAPVRQSNVPTAGSSSSAVPAAGSSSSAVPAAGGSAGAARKKKIKRKHKHLPIVTRKTA</sequence>
<evidence type="ECO:0000256" key="5">
    <source>
        <dbReference type="PROSITE-ProRule" id="PRU01023"/>
    </source>
</evidence>
<protein>
    <recommendedName>
        <fullName evidence="7">SAM-dependent MTase RsmB/NOP-type domain-containing protein</fullName>
    </recommendedName>
</protein>
<feature type="active site" description="Nucleophile" evidence="5">
    <location>
        <position position="388"/>
    </location>
</feature>
<dbReference type="PROSITE" id="PS51686">
    <property type="entry name" value="SAM_MT_RSMB_NOP"/>
    <property type="match status" value="1"/>
</dbReference>
<name>A0A0L0SGT4_ALLM3</name>
<evidence type="ECO:0000259" key="7">
    <source>
        <dbReference type="PROSITE" id="PS51686"/>
    </source>
</evidence>
<dbReference type="GO" id="GO:0008173">
    <property type="term" value="F:RNA methyltransferase activity"/>
    <property type="evidence" value="ECO:0007669"/>
    <property type="project" value="InterPro"/>
</dbReference>
<evidence type="ECO:0000256" key="2">
    <source>
        <dbReference type="ARBA" id="ARBA00022679"/>
    </source>
</evidence>
<feature type="domain" description="SAM-dependent MTase RsmB/NOP-type" evidence="7">
    <location>
        <begin position="138"/>
        <end position="459"/>
    </location>
</feature>
<dbReference type="Pfam" id="PF21148">
    <property type="entry name" value="NSUN5_fdxn-like"/>
    <property type="match status" value="1"/>
</dbReference>
<dbReference type="STRING" id="578462.A0A0L0SGT4"/>
<keyword evidence="9" id="KW-1185">Reference proteome</keyword>
<organism evidence="8 9">
    <name type="scientific">Allomyces macrogynus (strain ATCC 38327)</name>
    <name type="common">Allomyces javanicus var. macrogynus</name>
    <dbReference type="NCBI Taxonomy" id="578462"/>
    <lineage>
        <taxon>Eukaryota</taxon>
        <taxon>Fungi</taxon>
        <taxon>Fungi incertae sedis</taxon>
        <taxon>Blastocladiomycota</taxon>
        <taxon>Blastocladiomycetes</taxon>
        <taxon>Blastocladiales</taxon>
        <taxon>Blastocladiaceae</taxon>
        <taxon>Allomyces</taxon>
    </lineage>
</organism>
<dbReference type="InterPro" id="IPR048889">
    <property type="entry name" value="NSUN5_RCM1_N"/>
</dbReference>
<evidence type="ECO:0000313" key="9">
    <source>
        <dbReference type="Proteomes" id="UP000054350"/>
    </source>
</evidence>
<reference evidence="8 9" key="2">
    <citation type="submission" date="2009-11" db="EMBL/GenBank/DDBJ databases">
        <title>The Genome Sequence of Allomyces macrogynus strain ATCC 38327.</title>
        <authorList>
            <consortium name="The Broad Institute Genome Sequencing Platform"/>
            <person name="Russ C."/>
            <person name="Cuomo C."/>
            <person name="Shea T."/>
            <person name="Young S.K."/>
            <person name="Zeng Q."/>
            <person name="Koehrsen M."/>
            <person name="Haas B."/>
            <person name="Borodovsky M."/>
            <person name="Guigo R."/>
            <person name="Alvarado L."/>
            <person name="Berlin A."/>
            <person name="Borenstein D."/>
            <person name="Chen Z."/>
            <person name="Engels R."/>
            <person name="Freedman E."/>
            <person name="Gellesch M."/>
            <person name="Goldberg J."/>
            <person name="Griggs A."/>
            <person name="Gujja S."/>
            <person name="Heiman D."/>
            <person name="Hepburn T."/>
            <person name="Howarth C."/>
            <person name="Jen D."/>
            <person name="Larson L."/>
            <person name="Lewis B."/>
            <person name="Mehta T."/>
            <person name="Park D."/>
            <person name="Pearson M."/>
            <person name="Roberts A."/>
            <person name="Saif S."/>
            <person name="Shenoy N."/>
            <person name="Sisk P."/>
            <person name="Stolte C."/>
            <person name="Sykes S."/>
            <person name="Walk T."/>
            <person name="White J."/>
            <person name="Yandava C."/>
            <person name="Burger G."/>
            <person name="Gray M.W."/>
            <person name="Holland P.W.H."/>
            <person name="King N."/>
            <person name="Lang F.B.F."/>
            <person name="Roger A.J."/>
            <person name="Ruiz-Trillo I."/>
            <person name="Lander E."/>
            <person name="Nusbaum C."/>
        </authorList>
    </citation>
    <scope>NUCLEOTIDE SEQUENCE [LARGE SCALE GENOMIC DNA]</scope>
    <source>
        <strain evidence="8 9">ATCC 38327</strain>
    </source>
</reference>
<feature type="compositionally biased region" description="Low complexity" evidence="6">
    <location>
        <begin position="529"/>
        <end position="550"/>
    </location>
</feature>
<dbReference type="PANTHER" id="PTHR22807:SF4">
    <property type="entry name" value="28S RRNA (CYTOSINE-C(5))-METHYLTRANSFERASE"/>
    <property type="match status" value="1"/>
</dbReference>
<dbReference type="GO" id="GO:0003723">
    <property type="term" value="F:RNA binding"/>
    <property type="evidence" value="ECO:0007669"/>
    <property type="project" value="UniProtKB-UniRule"/>
</dbReference>
<reference evidence="8 9" key="1">
    <citation type="submission" date="2009-11" db="EMBL/GenBank/DDBJ databases">
        <title>Annotation of Allomyces macrogynus ATCC 38327.</title>
        <authorList>
            <consortium name="The Broad Institute Genome Sequencing Platform"/>
            <person name="Russ C."/>
            <person name="Cuomo C."/>
            <person name="Burger G."/>
            <person name="Gray M.W."/>
            <person name="Holland P.W.H."/>
            <person name="King N."/>
            <person name="Lang F.B.F."/>
            <person name="Roger A.J."/>
            <person name="Ruiz-Trillo I."/>
            <person name="Young S.K."/>
            <person name="Zeng Q."/>
            <person name="Gargeya S."/>
            <person name="Fitzgerald M."/>
            <person name="Haas B."/>
            <person name="Abouelleil A."/>
            <person name="Alvarado L."/>
            <person name="Arachchi H.M."/>
            <person name="Berlin A."/>
            <person name="Chapman S.B."/>
            <person name="Gearin G."/>
            <person name="Goldberg J."/>
            <person name="Griggs A."/>
            <person name="Gujja S."/>
            <person name="Hansen M."/>
            <person name="Heiman D."/>
            <person name="Howarth C."/>
            <person name="Larimer J."/>
            <person name="Lui A."/>
            <person name="MacDonald P.J.P."/>
            <person name="McCowen C."/>
            <person name="Montmayeur A."/>
            <person name="Murphy C."/>
            <person name="Neiman D."/>
            <person name="Pearson M."/>
            <person name="Priest M."/>
            <person name="Roberts A."/>
            <person name="Saif S."/>
            <person name="Shea T."/>
            <person name="Sisk P."/>
            <person name="Stolte C."/>
            <person name="Sykes S."/>
            <person name="Wortman J."/>
            <person name="Nusbaum C."/>
            <person name="Birren B."/>
        </authorList>
    </citation>
    <scope>NUCLEOTIDE SEQUENCE [LARGE SCALE GENOMIC DNA]</scope>
    <source>
        <strain evidence="8 9">ATCC 38327</strain>
    </source>
</reference>
<gene>
    <name evidence="8" type="ORF">AMAG_06467</name>
</gene>
<dbReference type="OMA" id="SFKSRIY"/>
<feature type="compositionally biased region" description="Acidic residues" evidence="6">
    <location>
        <begin position="492"/>
        <end position="504"/>
    </location>
</feature>
<dbReference type="GO" id="GO:0005730">
    <property type="term" value="C:nucleolus"/>
    <property type="evidence" value="ECO:0007669"/>
    <property type="project" value="TreeGrafter"/>
</dbReference>
<dbReference type="GO" id="GO:0070475">
    <property type="term" value="P:rRNA base methylation"/>
    <property type="evidence" value="ECO:0007669"/>
    <property type="project" value="TreeGrafter"/>
</dbReference>
<dbReference type="SUPFAM" id="SSF53335">
    <property type="entry name" value="S-adenosyl-L-methionine-dependent methyltransferases"/>
    <property type="match status" value="1"/>
</dbReference>
<feature type="binding site" evidence="5">
    <location>
        <position position="278"/>
    </location>
    <ligand>
        <name>S-adenosyl-L-methionine</name>
        <dbReference type="ChEBI" id="CHEBI:59789"/>
    </ligand>
</feature>
<dbReference type="Gene3D" id="3.30.70.1170">
    <property type="entry name" value="Sun protein, domain 3"/>
    <property type="match status" value="1"/>
</dbReference>
<dbReference type="AlphaFoldDB" id="A0A0L0SGT4"/>
<comment type="similarity">
    <text evidence="5">Belongs to the class I-like SAM-binding methyltransferase superfamily. RsmB/NOP family.</text>
</comment>
<proteinExistence type="inferred from homology"/>
<dbReference type="Pfam" id="PF21153">
    <property type="entry name" value="NSUN5_N"/>
    <property type="match status" value="1"/>
</dbReference>
<evidence type="ECO:0000256" key="1">
    <source>
        <dbReference type="ARBA" id="ARBA00022603"/>
    </source>
</evidence>
<dbReference type="InterPro" id="IPR001678">
    <property type="entry name" value="MeTrfase_RsmB-F_NOP2_dom"/>
</dbReference>
<evidence type="ECO:0000256" key="3">
    <source>
        <dbReference type="ARBA" id="ARBA00022691"/>
    </source>
</evidence>
<evidence type="ECO:0000256" key="4">
    <source>
        <dbReference type="ARBA" id="ARBA00022884"/>
    </source>
</evidence>
<feature type="compositionally biased region" description="Basic residues" evidence="6">
    <location>
        <begin position="556"/>
        <end position="568"/>
    </location>
</feature>
<dbReference type="CDD" id="cd02440">
    <property type="entry name" value="AdoMet_MTases"/>
    <property type="match status" value="1"/>
</dbReference>
<dbReference type="Pfam" id="PF01189">
    <property type="entry name" value="Methyltr_RsmB-F"/>
    <property type="match status" value="1"/>
</dbReference>
<feature type="compositionally biased region" description="Basic and acidic residues" evidence="6">
    <location>
        <begin position="470"/>
        <end position="483"/>
    </location>
</feature>
<dbReference type="OrthoDB" id="435282at2759"/>
<dbReference type="VEuPathDB" id="FungiDB:AMAG_06467"/>